<dbReference type="OrthoDB" id="79252at2759"/>
<dbReference type="InterPro" id="IPR013083">
    <property type="entry name" value="Znf_RING/FYVE/PHD"/>
</dbReference>
<dbReference type="SUPFAM" id="SSF57903">
    <property type="entry name" value="FYVE/PHD zinc finger"/>
    <property type="match status" value="1"/>
</dbReference>
<keyword evidence="7" id="KW-1185">Reference proteome</keyword>
<evidence type="ECO:0000313" key="6">
    <source>
        <dbReference type="EMBL" id="MBW0533078.1"/>
    </source>
</evidence>
<evidence type="ECO:0000256" key="2">
    <source>
        <dbReference type="ARBA" id="ARBA00022771"/>
    </source>
</evidence>
<evidence type="ECO:0000256" key="4">
    <source>
        <dbReference type="SAM" id="MobiDB-lite"/>
    </source>
</evidence>
<feature type="compositionally biased region" description="Polar residues" evidence="4">
    <location>
        <begin position="327"/>
        <end position="355"/>
    </location>
</feature>
<keyword evidence="2" id="KW-0863">Zinc-finger</keyword>
<evidence type="ECO:0000313" key="7">
    <source>
        <dbReference type="Proteomes" id="UP000765509"/>
    </source>
</evidence>
<dbReference type="InterPro" id="IPR011011">
    <property type="entry name" value="Znf_FYVE_PHD"/>
</dbReference>
<name>A0A9Q3I9G9_9BASI</name>
<dbReference type="Gene3D" id="3.30.40.10">
    <property type="entry name" value="Zinc/RING finger domain, C3HC4 (zinc finger)"/>
    <property type="match status" value="1"/>
</dbReference>
<organism evidence="6 7">
    <name type="scientific">Austropuccinia psidii MF-1</name>
    <dbReference type="NCBI Taxonomy" id="1389203"/>
    <lineage>
        <taxon>Eukaryota</taxon>
        <taxon>Fungi</taxon>
        <taxon>Dikarya</taxon>
        <taxon>Basidiomycota</taxon>
        <taxon>Pucciniomycotina</taxon>
        <taxon>Pucciniomycetes</taxon>
        <taxon>Pucciniales</taxon>
        <taxon>Sphaerophragmiaceae</taxon>
        <taxon>Austropuccinia</taxon>
    </lineage>
</organism>
<proteinExistence type="predicted"/>
<evidence type="ECO:0000256" key="1">
    <source>
        <dbReference type="ARBA" id="ARBA00022723"/>
    </source>
</evidence>
<dbReference type="InterPro" id="IPR053051">
    <property type="entry name" value="HDAC_complex_subunit"/>
</dbReference>
<feature type="compositionally biased region" description="Polar residues" evidence="4">
    <location>
        <begin position="390"/>
        <end position="400"/>
    </location>
</feature>
<keyword evidence="1" id="KW-0479">Metal-binding</keyword>
<feature type="domain" description="Zinc finger PHD-type" evidence="5">
    <location>
        <begin position="133"/>
        <end position="179"/>
    </location>
</feature>
<feature type="compositionally biased region" description="Low complexity" evidence="4">
    <location>
        <begin position="191"/>
        <end position="207"/>
    </location>
</feature>
<dbReference type="PANTHER" id="PTHR47793:SF1">
    <property type="entry name" value="HISTONE DEACETYLASE COMPLEX SUBUNIT CTI6"/>
    <property type="match status" value="1"/>
</dbReference>
<feature type="compositionally biased region" description="Low complexity" evidence="4">
    <location>
        <begin position="35"/>
        <end position="87"/>
    </location>
</feature>
<reference evidence="6" key="1">
    <citation type="submission" date="2021-03" db="EMBL/GenBank/DDBJ databases">
        <title>Draft genome sequence of rust myrtle Austropuccinia psidii MF-1, a brazilian biotype.</title>
        <authorList>
            <person name="Quecine M.C."/>
            <person name="Pachon D.M.R."/>
            <person name="Bonatelli M.L."/>
            <person name="Correr F.H."/>
            <person name="Franceschini L.M."/>
            <person name="Leite T.F."/>
            <person name="Margarido G.R.A."/>
            <person name="Almeida C.A."/>
            <person name="Ferrarezi J.A."/>
            <person name="Labate C.A."/>
        </authorList>
    </citation>
    <scope>NUCLEOTIDE SEQUENCE</scope>
    <source>
        <strain evidence="6">MF-1</strain>
    </source>
</reference>
<feature type="region of interest" description="Disordered" evidence="4">
    <location>
        <begin position="1"/>
        <end position="124"/>
    </location>
</feature>
<dbReference type="Pfam" id="PF20826">
    <property type="entry name" value="PHD_5"/>
    <property type="match status" value="1"/>
</dbReference>
<feature type="region of interest" description="Disordered" evidence="4">
    <location>
        <begin position="385"/>
        <end position="419"/>
    </location>
</feature>
<feature type="compositionally biased region" description="Low complexity" evidence="4">
    <location>
        <begin position="14"/>
        <end position="28"/>
    </location>
</feature>
<feature type="compositionally biased region" description="Basic and acidic residues" evidence="4">
    <location>
        <begin position="410"/>
        <end position="419"/>
    </location>
</feature>
<accession>A0A9Q3I9G9</accession>
<dbReference type="AlphaFoldDB" id="A0A9Q3I9G9"/>
<dbReference type="EMBL" id="AVOT02038247">
    <property type="protein sequence ID" value="MBW0533078.1"/>
    <property type="molecule type" value="Genomic_DNA"/>
</dbReference>
<dbReference type="GO" id="GO:0008270">
    <property type="term" value="F:zinc ion binding"/>
    <property type="evidence" value="ECO:0007669"/>
    <property type="project" value="UniProtKB-KW"/>
</dbReference>
<feature type="compositionally biased region" description="Basic and acidic residues" evidence="4">
    <location>
        <begin position="310"/>
        <end position="322"/>
    </location>
</feature>
<evidence type="ECO:0000256" key="3">
    <source>
        <dbReference type="ARBA" id="ARBA00022833"/>
    </source>
</evidence>
<dbReference type="PROSITE" id="PS01359">
    <property type="entry name" value="ZF_PHD_1"/>
    <property type="match status" value="1"/>
</dbReference>
<gene>
    <name evidence="6" type="ORF">O181_072793</name>
</gene>
<dbReference type="InterPro" id="IPR019786">
    <property type="entry name" value="Zinc_finger_PHD-type_CS"/>
</dbReference>
<comment type="caution">
    <text evidence="6">The sequence shown here is derived from an EMBL/GenBank/DDBJ whole genome shotgun (WGS) entry which is preliminary data.</text>
</comment>
<keyword evidence="3" id="KW-0862">Zinc</keyword>
<sequence>MNHHHQQQIEDNESSSQDQDSSENSNQNPRLRSRTSANNLNPTSSLNSSNQSITTPSCSSTKSKTSRNLNNNNLNSIGSNNHNLIIKKNNKSALRRSSLNVTKKEKKKRESHSPPIIQPEPDLTIDDETNLTRCVCGEDNDEANDVIMFQCDKCSVWQHGPCVGLYVEFPGEYFCDKCRPDLHTTGHYRKSSPPQRSKRSPSFTSSSSRRERVNTDAASLAAFLTDAGVKPEDQLSLGGFALPTFAQTRRQSNMLVDGAVPSNKKHNNGGESSPNLHGPSSVDNDSTNHLPELSKSKRKRLSIEPLDLNISHDQDGLPDEKPKRSRVNSANELPSPATSASGFTAKQIGNSNHSLSGHGAKHKRNKKIDQVDEFAISTSKSKTAIFGGKSANNHHLSNPSHGRRGSPAKRLREDSRRSKNTIDHDFMPLEGWGLPDHLSYLDYLLPTSTPQPILVEDGKYEAPTKVKFPGKRTTIADLRKRSKHLVDYLQKVQIETSEREKRNELISKSLNINENSYETKNVDTIIDQIKSPISLKTLEIMDDLTRELYHWQEKFKQN</sequence>
<evidence type="ECO:0000259" key="5">
    <source>
        <dbReference type="SMART" id="SM00249"/>
    </source>
</evidence>
<dbReference type="InterPro" id="IPR001965">
    <property type="entry name" value="Znf_PHD"/>
</dbReference>
<dbReference type="Proteomes" id="UP000765509">
    <property type="component" value="Unassembled WGS sequence"/>
</dbReference>
<dbReference type="SMART" id="SM00249">
    <property type="entry name" value="PHD"/>
    <property type="match status" value="1"/>
</dbReference>
<dbReference type="PANTHER" id="PTHR47793">
    <property type="entry name" value="HISTONE DEACETYLASE COMPLEX SUBUNIT CTI6"/>
    <property type="match status" value="1"/>
</dbReference>
<feature type="region of interest" description="Disordered" evidence="4">
    <location>
        <begin position="185"/>
        <end position="212"/>
    </location>
</feature>
<protein>
    <recommendedName>
        <fullName evidence="5">Zinc finger PHD-type domain-containing protein</fullName>
    </recommendedName>
</protein>
<feature type="region of interest" description="Disordered" evidence="4">
    <location>
        <begin position="258"/>
        <end position="365"/>
    </location>
</feature>